<dbReference type="EMBL" id="CM042009">
    <property type="protein sequence ID" value="KAI3789365.1"/>
    <property type="molecule type" value="Genomic_DNA"/>
</dbReference>
<reference evidence="2" key="1">
    <citation type="journal article" date="2022" name="Mol. Ecol. Resour.">
        <title>The genomes of chicory, endive, great burdock and yacon provide insights into Asteraceae palaeo-polyploidization history and plant inulin production.</title>
        <authorList>
            <person name="Fan W."/>
            <person name="Wang S."/>
            <person name="Wang H."/>
            <person name="Wang A."/>
            <person name="Jiang F."/>
            <person name="Liu H."/>
            <person name="Zhao H."/>
            <person name="Xu D."/>
            <person name="Zhang Y."/>
        </authorList>
    </citation>
    <scope>NUCLEOTIDE SEQUENCE [LARGE SCALE GENOMIC DNA]</scope>
    <source>
        <strain evidence="2">cv. Punajuju</strain>
    </source>
</reference>
<protein>
    <submittedName>
        <fullName evidence="1">Uncharacterized protein</fullName>
    </submittedName>
</protein>
<keyword evidence="2" id="KW-1185">Reference proteome</keyword>
<evidence type="ECO:0000313" key="2">
    <source>
        <dbReference type="Proteomes" id="UP001055811"/>
    </source>
</evidence>
<comment type="caution">
    <text evidence="1">The sequence shown here is derived from an EMBL/GenBank/DDBJ whole genome shotgun (WGS) entry which is preliminary data.</text>
</comment>
<evidence type="ECO:0000313" key="1">
    <source>
        <dbReference type="EMBL" id="KAI3789365.1"/>
    </source>
</evidence>
<proteinExistence type="predicted"/>
<organism evidence="1 2">
    <name type="scientific">Cichorium intybus</name>
    <name type="common">Chicory</name>
    <dbReference type="NCBI Taxonomy" id="13427"/>
    <lineage>
        <taxon>Eukaryota</taxon>
        <taxon>Viridiplantae</taxon>
        <taxon>Streptophyta</taxon>
        <taxon>Embryophyta</taxon>
        <taxon>Tracheophyta</taxon>
        <taxon>Spermatophyta</taxon>
        <taxon>Magnoliopsida</taxon>
        <taxon>eudicotyledons</taxon>
        <taxon>Gunneridae</taxon>
        <taxon>Pentapetalae</taxon>
        <taxon>asterids</taxon>
        <taxon>campanulids</taxon>
        <taxon>Asterales</taxon>
        <taxon>Asteraceae</taxon>
        <taxon>Cichorioideae</taxon>
        <taxon>Cichorieae</taxon>
        <taxon>Cichoriinae</taxon>
        <taxon>Cichorium</taxon>
    </lineage>
</organism>
<gene>
    <name evidence="1" type="ORF">L2E82_02158</name>
</gene>
<reference evidence="1 2" key="2">
    <citation type="journal article" date="2022" name="Mol. Ecol. Resour.">
        <title>The genomes of chicory, endive, great burdock and yacon provide insights into Asteraceae paleo-polyploidization history and plant inulin production.</title>
        <authorList>
            <person name="Fan W."/>
            <person name="Wang S."/>
            <person name="Wang H."/>
            <person name="Wang A."/>
            <person name="Jiang F."/>
            <person name="Liu H."/>
            <person name="Zhao H."/>
            <person name="Xu D."/>
            <person name="Zhang Y."/>
        </authorList>
    </citation>
    <scope>NUCLEOTIDE SEQUENCE [LARGE SCALE GENOMIC DNA]</scope>
    <source>
        <strain evidence="2">cv. Punajuju</strain>
        <tissue evidence="1">Leaves</tissue>
    </source>
</reference>
<dbReference type="Proteomes" id="UP001055811">
    <property type="component" value="Linkage Group LG01"/>
</dbReference>
<sequence>MRNLSSIVKEDEIMLVFLDIFQVLDIQMNYSIMMNGGVNLDRMMFGHSNSYRFASGSTSEKSGTPKPRSACSKITQSIKQDNQADL</sequence>
<accession>A0ACB9H2G0</accession>
<name>A0ACB9H2G0_CICIN</name>